<evidence type="ECO:0000313" key="6">
    <source>
        <dbReference type="EMBL" id="BBB28574.1"/>
    </source>
</evidence>
<dbReference type="EMBL" id="AP014546">
    <property type="protein sequence ID" value="BBB28574.1"/>
    <property type="molecule type" value="Genomic_DNA"/>
</dbReference>
<dbReference type="PROSITE" id="PS50931">
    <property type="entry name" value="HTH_LYSR"/>
    <property type="match status" value="1"/>
</dbReference>
<name>A0A7R6SUJ6_9GAMM</name>
<dbReference type="GO" id="GO:0003700">
    <property type="term" value="F:DNA-binding transcription factor activity"/>
    <property type="evidence" value="ECO:0007669"/>
    <property type="project" value="InterPro"/>
</dbReference>
<evidence type="ECO:0000256" key="3">
    <source>
        <dbReference type="ARBA" id="ARBA00023125"/>
    </source>
</evidence>
<dbReference type="InterPro" id="IPR005119">
    <property type="entry name" value="LysR_subst-bd"/>
</dbReference>
<dbReference type="InterPro" id="IPR000847">
    <property type="entry name" value="LysR_HTH_N"/>
</dbReference>
<keyword evidence="4" id="KW-0804">Transcription</keyword>
<dbReference type="CDD" id="cd08417">
    <property type="entry name" value="PBP2_Nitroaromatics_like"/>
    <property type="match status" value="1"/>
</dbReference>
<protein>
    <submittedName>
        <fullName evidence="6">LysR family transcriptional regulator</fullName>
    </submittedName>
</protein>
<dbReference type="Proteomes" id="UP000595332">
    <property type="component" value="Chromosome"/>
</dbReference>
<dbReference type="Gene3D" id="1.10.10.10">
    <property type="entry name" value="Winged helix-like DNA-binding domain superfamily/Winged helix DNA-binding domain"/>
    <property type="match status" value="1"/>
</dbReference>
<accession>A0A7R6SUJ6</accession>
<dbReference type="InterPro" id="IPR036388">
    <property type="entry name" value="WH-like_DNA-bd_sf"/>
</dbReference>
<dbReference type="InterPro" id="IPR037402">
    <property type="entry name" value="YidZ_PBP2"/>
</dbReference>
<reference evidence="6 7" key="1">
    <citation type="journal article" date="2008" name="Int. J. Syst. Evol. Microbiol.">
        <title>Neptunomonas japonica sp. nov., an Osedax japonicus symbiont-like bacterium isolated from sediment adjacent to sperm whale carcasses off Kagoshima, Japan.</title>
        <authorList>
            <person name="Miyazaki M."/>
            <person name="Nogi Y."/>
            <person name="Fujiwara Y."/>
            <person name="Kawato M."/>
            <person name="Kubokawa K."/>
            <person name="Horikoshi K."/>
        </authorList>
    </citation>
    <scope>NUCLEOTIDE SEQUENCE [LARGE SCALE GENOMIC DNA]</scope>
    <source>
        <strain evidence="6 7">JAMM 1380</strain>
    </source>
</reference>
<sequence>MKPLRQFDLNLLIIFEALITECHVSKAAEKVFLSQSAMSHALNRLRQQLDDPLLIRTQNGLQPTPRALEMLPDVREALQLINRTIAPSASFVAHKSDRTFSIACTDYFESVIFPDLLKHLQIIAPNITLEIEMISEHASSTRLENRQVDIVVGMDTTQKIPAHLIVEQWRTEKFVCLVGKDNHLVKESLSVEQFVSLTHVVFSDLTGDTTSAIDNWLSSQQLPRHAIARTTNYMAAARIVSKTPAIITLPSQMAELFCQMLPVRMVTPPSTIPGITMTTVHHPLFNNDPALKWLKEQIHLFKAPQVA</sequence>
<feature type="domain" description="HTH lysR-type" evidence="5">
    <location>
        <begin position="7"/>
        <end position="64"/>
    </location>
</feature>
<dbReference type="Pfam" id="PF00126">
    <property type="entry name" value="HTH_1"/>
    <property type="match status" value="1"/>
</dbReference>
<keyword evidence="7" id="KW-1185">Reference proteome</keyword>
<keyword evidence="3" id="KW-0238">DNA-binding</keyword>
<dbReference type="PANTHER" id="PTHR30118">
    <property type="entry name" value="HTH-TYPE TRANSCRIPTIONAL REGULATOR LEUO-RELATED"/>
    <property type="match status" value="1"/>
</dbReference>
<comment type="similarity">
    <text evidence="1">Belongs to the LysR transcriptional regulatory family.</text>
</comment>
<dbReference type="RefSeq" id="WP_201349254.1">
    <property type="nucleotide sequence ID" value="NZ_AP014546.1"/>
</dbReference>
<keyword evidence="2" id="KW-0805">Transcription regulation</keyword>
<evidence type="ECO:0000259" key="5">
    <source>
        <dbReference type="PROSITE" id="PS50931"/>
    </source>
</evidence>
<evidence type="ECO:0000313" key="7">
    <source>
        <dbReference type="Proteomes" id="UP000595332"/>
    </source>
</evidence>
<evidence type="ECO:0000256" key="4">
    <source>
        <dbReference type="ARBA" id="ARBA00023163"/>
    </source>
</evidence>
<organism evidence="6 7">
    <name type="scientific">Neptunomonas japonica JAMM 1380</name>
    <dbReference type="NCBI Taxonomy" id="1441457"/>
    <lineage>
        <taxon>Bacteria</taxon>
        <taxon>Pseudomonadati</taxon>
        <taxon>Pseudomonadota</taxon>
        <taxon>Gammaproteobacteria</taxon>
        <taxon>Oceanospirillales</taxon>
        <taxon>Oceanospirillaceae</taxon>
        <taxon>Neptunomonas</taxon>
    </lineage>
</organism>
<dbReference type="AlphaFoldDB" id="A0A7R6SUJ6"/>
<dbReference type="SUPFAM" id="SSF53850">
    <property type="entry name" value="Periplasmic binding protein-like II"/>
    <property type="match status" value="1"/>
</dbReference>
<dbReference type="KEGG" id="njp:NEJAP_0617"/>
<dbReference type="PANTHER" id="PTHR30118:SF15">
    <property type="entry name" value="TRANSCRIPTIONAL REGULATORY PROTEIN"/>
    <property type="match status" value="1"/>
</dbReference>
<proteinExistence type="inferred from homology"/>
<dbReference type="GO" id="GO:0003677">
    <property type="term" value="F:DNA binding"/>
    <property type="evidence" value="ECO:0007669"/>
    <property type="project" value="UniProtKB-KW"/>
</dbReference>
<dbReference type="Pfam" id="PF03466">
    <property type="entry name" value="LysR_substrate"/>
    <property type="match status" value="1"/>
</dbReference>
<dbReference type="SUPFAM" id="SSF46785">
    <property type="entry name" value="Winged helix' DNA-binding domain"/>
    <property type="match status" value="1"/>
</dbReference>
<dbReference type="Gene3D" id="3.40.190.10">
    <property type="entry name" value="Periplasmic binding protein-like II"/>
    <property type="match status" value="2"/>
</dbReference>
<dbReference type="PRINTS" id="PR00039">
    <property type="entry name" value="HTHLYSR"/>
</dbReference>
<dbReference type="InterPro" id="IPR050389">
    <property type="entry name" value="LysR-type_TF"/>
</dbReference>
<dbReference type="InterPro" id="IPR036390">
    <property type="entry name" value="WH_DNA-bd_sf"/>
</dbReference>
<evidence type="ECO:0000256" key="1">
    <source>
        <dbReference type="ARBA" id="ARBA00009437"/>
    </source>
</evidence>
<evidence type="ECO:0000256" key="2">
    <source>
        <dbReference type="ARBA" id="ARBA00023015"/>
    </source>
</evidence>
<gene>
    <name evidence="6" type="ORF">NEJAP_0617</name>
</gene>